<evidence type="ECO:0000256" key="4">
    <source>
        <dbReference type="ARBA" id="ARBA00023237"/>
    </source>
</evidence>
<keyword evidence="2" id="KW-0732">Signal</keyword>
<dbReference type="EMBL" id="UIDG01000011">
    <property type="protein sequence ID" value="SUS03674.1"/>
    <property type="molecule type" value="Genomic_DNA"/>
</dbReference>
<evidence type="ECO:0000256" key="3">
    <source>
        <dbReference type="ARBA" id="ARBA00023136"/>
    </source>
</evidence>
<dbReference type="AlphaFoldDB" id="A0A380T9W7"/>
<keyword evidence="4" id="KW-0998">Cell outer membrane</keyword>
<protein>
    <recommendedName>
        <fullName evidence="6">MltA-interacting MipA family protein</fullName>
    </recommendedName>
</protein>
<evidence type="ECO:0008006" key="6">
    <source>
        <dbReference type="Google" id="ProtNLM"/>
    </source>
</evidence>
<name>A0A380T9W7_9ZZZZ</name>
<gene>
    <name evidence="5" type="ORF">DF3PB_1080008</name>
</gene>
<reference evidence="5" key="1">
    <citation type="submission" date="2018-07" db="EMBL/GenBank/DDBJ databases">
        <authorList>
            <person name="Quirk P.G."/>
            <person name="Krulwich T.A."/>
        </authorList>
    </citation>
    <scope>NUCLEOTIDE SEQUENCE</scope>
</reference>
<dbReference type="PANTHER" id="PTHR38776:SF1">
    <property type="entry name" value="MLTA-INTERACTING PROTEIN-RELATED"/>
    <property type="match status" value="1"/>
</dbReference>
<sequence length="286" mass="31006">MKHTMQTGIAAALFAAPALFGVATPAGAQALSPDADAGSVTAAEPVEPSAAGKTRWTVGLGPALVPEYEGSDDYRATIFPVVRAQKDYIYGQLLGLRFRSNLINDPNWRLGPSMRWRRGYSDVSNKRVDDLNNREGSFEIGASGGYDFTFGKSAITAGMEFTQDVSGGHNGFVLTPALTYRGPLAPKWDFSINGDFSVASGGYMDHYFSVNSRDSRDSGLKEYNADADVKDTSFTVTIGYQFAEAWRLQMLGQYRRMLGDAADSPIVDDEGNPNNLFGGVIVSYTW</sequence>
<proteinExistence type="predicted"/>
<organism evidence="5">
    <name type="scientific">metagenome</name>
    <dbReference type="NCBI Taxonomy" id="256318"/>
    <lineage>
        <taxon>unclassified sequences</taxon>
        <taxon>metagenomes</taxon>
    </lineage>
</organism>
<accession>A0A380T9W7</accession>
<keyword evidence="3" id="KW-0472">Membrane</keyword>
<evidence type="ECO:0000256" key="2">
    <source>
        <dbReference type="ARBA" id="ARBA00022729"/>
    </source>
</evidence>
<evidence type="ECO:0000256" key="1">
    <source>
        <dbReference type="ARBA" id="ARBA00004442"/>
    </source>
</evidence>
<dbReference type="PANTHER" id="PTHR38776">
    <property type="entry name" value="MLTA-INTERACTING PROTEIN-RELATED"/>
    <property type="match status" value="1"/>
</dbReference>
<dbReference type="InterPro" id="IPR010583">
    <property type="entry name" value="MipA"/>
</dbReference>
<comment type="subcellular location">
    <subcellularLocation>
        <location evidence="1">Cell outer membrane</location>
    </subcellularLocation>
</comment>
<dbReference type="Pfam" id="PF06629">
    <property type="entry name" value="MipA"/>
    <property type="match status" value="1"/>
</dbReference>
<evidence type="ECO:0000313" key="5">
    <source>
        <dbReference type="EMBL" id="SUS03674.1"/>
    </source>
</evidence>
<dbReference type="GO" id="GO:0009279">
    <property type="term" value="C:cell outer membrane"/>
    <property type="evidence" value="ECO:0007669"/>
    <property type="project" value="UniProtKB-SubCell"/>
</dbReference>